<dbReference type="Pfam" id="PF04586">
    <property type="entry name" value="Peptidase_S78"/>
    <property type="match status" value="1"/>
</dbReference>
<feature type="domain" description="Prohead serine protease" evidence="4">
    <location>
        <begin position="22"/>
        <end position="175"/>
    </location>
</feature>
<dbReference type="GO" id="GO:0008233">
    <property type="term" value="F:peptidase activity"/>
    <property type="evidence" value="ECO:0007669"/>
    <property type="project" value="UniProtKB-KW"/>
</dbReference>
<dbReference type="EMBL" id="JACHEN010000034">
    <property type="protein sequence ID" value="MBB6218190.1"/>
    <property type="molecule type" value="Genomic_DNA"/>
</dbReference>
<proteinExistence type="predicted"/>
<comment type="caution">
    <text evidence="5">The sequence shown here is derived from an EMBL/GenBank/DDBJ whole genome shotgun (WGS) entry which is preliminary data.</text>
</comment>
<keyword evidence="1" id="KW-1188">Viral release from host cell</keyword>
<evidence type="ECO:0000313" key="5">
    <source>
        <dbReference type="EMBL" id="MBB6218190.1"/>
    </source>
</evidence>
<dbReference type="InterPro" id="IPR054613">
    <property type="entry name" value="Peptidase_S78_dom"/>
</dbReference>
<dbReference type="NCBIfam" id="TIGR01543">
    <property type="entry name" value="proheadase_HK97"/>
    <property type="match status" value="1"/>
</dbReference>
<reference evidence="5 6" key="1">
    <citation type="submission" date="2020-08" db="EMBL/GenBank/DDBJ databases">
        <title>Genomic Encyclopedia of Type Strains, Phase IV (KMG-IV): sequencing the most valuable type-strain genomes for metagenomic binning, comparative biology and taxonomic classification.</title>
        <authorList>
            <person name="Goeker M."/>
        </authorList>
    </citation>
    <scope>NUCLEOTIDE SEQUENCE [LARGE SCALE GENOMIC DNA]</scope>
    <source>
        <strain evidence="5 6">DSM 103526</strain>
    </source>
</reference>
<dbReference type="Proteomes" id="UP000579281">
    <property type="component" value="Unassembled WGS sequence"/>
</dbReference>
<keyword evidence="3" id="KW-0378">Hydrolase</keyword>
<keyword evidence="2" id="KW-0645">Protease</keyword>
<gene>
    <name evidence="5" type="ORF">HNQ80_004330</name>
</gene>
<evidence type="ECO:0000256" key="3">
    <source>
        <dbReference type="ARBA" id="ARBA00022801"/>
    </source>
</evidence>
<organism evidence="5 6">
    <name type="scientific">Anaerosolibacter carboniphilus</name>
    <dbReference type="NCBI Taxonomy" id="1417629"/>
    <lineage>
        <taxon>Bacteria</taxon>
        <taxon>Bacillati</taxon>
        <taxon>Bacillota</taxon>
        <taxon>Clostridia</taxon>
        <taxon>Peptostreptococcales</taxon>
        <taxon>Thermotaleaceae</taxon>
        <taxon>Anaerosolibacter</taxon>
    </lineage>
</organism>
<sequence>MNNKPIQKDEIEKRSFGVSEFRAIDEENVIEGYAAVYGQRTNISNYFYEVIERGAFDGADLDDVLFSVNHDLKKIPIARSRRNNGNSTMQLTPDDKGLFIRAKPDLENNMESKSLYSSIKRGDIDGMSFIFRVGEERWTDLDTEMPTRHIIKFKRVLEVSAVSMPYYPGTNINARDQAALDNAAAVLENARSKGLDNHTDEQLEVLRLKTQILMKG</sequence>
<dbReference type="AlphaFoldDB" id="A0A841L1Y7"/>
<evidence type="ECO:0000259" key="4">
    <source>
        <dbReference type="Pfam" id="PF04586"/>
    </source>
</evidence>
<evidence type="ECO:0000313" key="6">
    <source>
        <dbReference type="Proteomes" id="UP000579281"/>
    </source>
</evidence>
<protein>
    <recommendedName>
        <fullName evidence="4">Prohead serine protease domain-containing protein</fullName>
    </recommendedName>
</protein>
<dbReference type="RefSeq" id="WP_184312682.1">
    <property type="nucleotide sequence ID" value="NZ_JACHEN010000034.1"/>
</dbReference>
<dbReference type="InterPro" id="IPR006433">
    <property type="entry name" value="Prohead_protease"/>
</dbReference>
<evidence type="ECO:0000256" key="2">
    <source>
        <dbReference type="ARBA" id="ARBA00022670"/>
    </source>
</evidence>
<keyword evidence="6" id="KW-1185">Reference proteome</keyword>
<evidence type="ECO:0000256" key="1">
    <source>
        <dbReference type="ARBA" id="ARBA00022612"/>
    </source>
</evidence>
<accession>A0A841L1Y7</accession>
<name>A0A841L1Y7_9FIRM</name>
<dbReference type="GO" id="GO:0006508">
    <property type="term" value="P:proteolysis"/>
    <property type="evidence" value="ECO:0007669"/>
    <property type="project" value="UniProtKB-KW"/>
</dbReference>